<dbReference type="PANTHER" id="PTHR42972">
    <property type="entry name" value="TOL-PAL SYSTEM PROTEIN TOLB"/>
    <property type="match status" value="1"/>
</dbReference>
<dbReference type="EMBL" id="CAJVCH010017957">
    <property type="protein sequence ID" value="CAG7684078.1"/>
    <property type="molecule type" value="Genomic_DNA"/>
</dbReference>
<feature type="domain" description="Chitin-binding type-2" evidence="2">
    <location>
        <begin position="700"/>
        <end position="756"/>
    </location>
</feature>
<comment type="caution">
    <text evidence="3">The sequence shown here is derived from an EMBL/GenBank/DDBJ whole genome shotgun (WGS) entry which is preliminary data.</text>
</comment>
<dbReference type="Pfam" id="PF01607">
    <property type="entry name" value="CBM_14"/>
    <property type="match status" value="1"/>
</dbReference>
<dbReference type="GO" id="GO:0005576">
    <property type="term" value="C:extracellular region"/>
    <property type="evidence" value="ECO:0007669"/>
    <property type="project" value="InterPro"/>
</dbReference>
<dbReference type="PROSITE" id="PS50940">
    <property type="entry name" value="CHIT_BIND_II"/>
    <property type="match status" value="1"/>
</dbReference>
<proteinExistence type="predicted"/>
<evidence type="ECO:0000313" key="3">
    <source>
        <dbReference type="EMBL" id="CAG7684078.1"/>
    </source>
</evidence>
<dbReference type="PANTHER" id="PTHR42972:SF8">
    <property type="entry name" value="POLYHYDROXYBUTYRATE DEPOLYMERASE"/>
    <property type="match status" value="1"/>
</dbReference>
<evidence type="ECO:0000313" key="4">
    <source>
        <dbReference type="Proteomes" id="UP000708208"/>
    </source>
</evidence>
<sequence length="758" mass="81991">MNKSMKFMIALLSVLTFEVCRGVQLQSYNVDPDLITISGFSSGGAMAMQFHVAYSQVIAGAGILAGLPYSCGKNDSSDECLDSPEGVNIGEILMEIDDQASKGKINPTSHINGTQVFIWHGSNDTMVYPTSSLQILEIYDYYGANIKTKLDIPSGHGFPTNFYGTPCGSSSTAMHYINNCNYHGAYETLKNLLGEDLIDPSSNRPMSLVAGQLLEYEQTEFVKGLDPSTASMDPIGYIYVPTTCENKILECKLHIAFHGCTQNRANLGEIYVTKTGYLEVAELNNIIVLFPQAAANARIGNPNSCWDWWGYTNDNFLNQDGAQMDAIYQMIRRIAEEEPEKNKMRPVIVLLLALAAIGSNAVKLQSYNVDPDSITISGLSSGGAFVMQFHLAYSQEIIGAGILAGLPYSCGKGGLTSATLCMTLPSNVISANVIKEIDSQASKGSINATSYISGSKIFIVHGTKDTTVNPTASTKIKEVYDHYGAVIKTKLDIASVHGYPTDFYGAACGSSSASTHYINNCNYHGAYETLKHLLGDDLVAPSGSGSLAGQLIEYEQGEFLSGLPSTSSMDAHGYVYIPSGCADKSRQCRLHISFHGCQQSKGNLGDIYATKTGYLEVAEKNNIIVLFPQAAANMLIGNPNACWDWWGYLNANYLNQNGAQMSAVHKMMRRIVDCDDCSVDPPVTTTTVKTTTPGDNTPAPGTCRDNEISFQPFPGKCDTYILCACGAEVLQHCAPGLYFDPKINSCNFIQLVDCTPSH</sequence>
<feature type="chain" id="PRO_5035286770" description="Chitin-binding type-2 domain-containing protein" evidence="1">
    <location>
        <begin position="23"/>
        <end position="758"/>
    </location>
</feature>
<dbReference type="SMART" id="SM00494">
    <property type="entry name" value="ChtBD2"/>
    <property type="match status" value="1"/>
</dbReference>
<keyword evidence="4" id="KW-1185">Reference proteome</keyword>
<evidence type="ECO:0000256" key="1">
    <source>
        <dbReference type="SAM" id="SignalP"/>
    </source>
</evidence>
<feature type="signal peptide" evidence="1">
    <location>
        <begin position="1"/>
        <end position="22"/>
    </location>
</feature>
<gene>
    <name evidence="3" type="ORF">AFUS01_LOCUS3050</name>
</gene>
<organism evidence="3 4">
    <name type="scientific">Allacma fusca</name>
    <dbReference type="NCBI Taxonomy" id="39272"/>
    <lineage>
        <taxon>Eukaryota</taxon>
        <taxon>Metazoa</taxon>
        <taxon>Ecdysozoa</taxon>
        <taxon>Arthropoda</taxon>
        <taxon>Hexapoda</taxon>
        <taxon>Collembola</taxon>
        <taxon>Symphypleona</taxon>
        <taxon>Sminthuridae</taxon>
        <taxon>Allacma</taxon>
    </lineage>
</organism>
<dbReference type="InterPro" id="IPR002557">
    <property type="entry name" value="Chitin-bd_dom"/>
</dbReference>
<dbReference type="OrthoDB" id="6020543at2759"/>
<name>A0A8J2JR77_9HEXA</name>
<dbReference type="AlphaFoldDB" id="A0A8J2JR77"/>
<dbReference type="GO" id="GO:0008061">
    <property type="term" value="F:chitin binding"/>
    <property type="evidence" value="ECO:0007669"/>
    <property type="project" value="InterPro"/>
</dbReference>
<dbReference type="Proteomes" id="UP000708208">
    <property type="component" value="Unassembled WGS sequence"/>
</dbReference>
<accession>A0A8J2JR77</accession>
<keyword evidence="1" id="KW-0732">Signal</keyword>
<evidence type="ECO:0000259" key="2">
    <source>
        <dbReference type="PROSITE" id="PS50940"/>
    </source>
</evidence>
<reference evidence="3" key="1">
    <citation type="submission" date="2021-06" db="EMBL/GenBank/DDBJ databases">
        <authorList>
            <person name="Hodson N. C."/>
            <person name="Mongue J. A."/>
            <person name="Jaron S. K."/>
        </authorList>
    </citation>
    <scope>NUCLEOTIDE SEQUENCE</scope>
</reference>
<protein>
    <recommendedName>
        <fullName evidence="2">Chitin-binding type-2 domain-containing protein</fullName>
    </recommendedName>
</protein>